<dbReference type="InterPro" id="IPR036908">
    <property type="entry name" value="RlpA-like_sf"/>
</dbReference>
<keyword evidence="6" id="KW-1185">Reference proteome</keyword>
<name>A0ABV8KNB4_9ACTN</name>
<evidence type="ECO:0000256" key="1">
    <source>
        <dbReference type="ARBA" id="ARBA00022729"/>
    </source>
</evidence>
<keyword evidence="3" id="KW-0812">Transmembrane</keyword>
<dbReference type="Gene3D" id="2.60.40.760">
    <property type="entry name" value="Expansin, cellulose-binding-like domain"/>
    <property type="match status" value="1"/>
</dbReference>
<feature type="region of interest" description="Disordered" evidence="2">
    <location>
        <begin position="282"/>
        <end position="319"/>
    </location>
</feature>
<dbReference type="Pfam" id="PF01357">
    <property type="entry name" value="Expansin_C"/>
    <property type="match status" value="1"/>
</dbReference>
<keyword evidence="3" id="KW-1133">Transmembrane helix</keyword>
<dbReference type="InterPro" id="IPR007117">
    <property type="entry name" value="Expansin_CBD"/>
</dbReference>
<dbReference type="InterPro" id="IPR009009">
    <property type="entry name" value="RlpA-like_DPBB"/>
</dbReference>
<dbReference type="SUPFAM" id="SSF49590">
    <property type="entry name" value="PHL pollen allergen"/>
    <property type="match status" value="1"/>
</dbReference>
<feature type="compositionally biased region" description="Basic and acidic residues" evidence="2">
    <location>
        <begin position="20"/>
        <end position="34"/>
    </location>
</feature>
<sequence length="340" mass="34892">MTDTGYPAWGDTGGTPPQADDPRPPRVDRRTADRRRMGRWLLASGATTAAAVVVGVALTAQFGAASACAAPARLAAAPPTGTSTHTGKATYYDSQGNGGNCSLPTAPADHRYVALGPSEYSAGAACGGYLDVTGPKGTVRVLIMDKCPECAPGHLDLSKEAFAAIGNPTQGIIPITYRAVVDPPTGPLTFRMKEGSSQWWFAVQVGSHGNPLRSVEARPAGGGSWRSAARQDYNYWLVDNGLGPGPYAIRVTDVYGHQVVATGIRMTPGQVQRSTVTMYGAAARRAEPTRTTARATPVATASPTAAVTPSSTPAAADPAVADQAAPLAAAAPVPTPARCG</sequence>
<dbReference type="PANTHER" id="PTHR31836:SF21">
    <property type="entry name" value="EXPANSIN-LIKE PROTEIN 7"/>
    <property type="match status" value="1"/>
</dbReference>
<dbReference type="InterPro" id="IPR051477">
    <property type="entry name" value="Expansin_CellWall"/>
</dbReference>
<evidence type="ECO:0000313" key="6">
    <source>
        <dbReference type="Proteomes" id="UP001595868"/>
    </source>
</evidence>
<dbReference type="PROSITE" id="PS50842">
    <property type="entry name" value="EXPANSIN_EG45"/>
    <property type="match status" value="1"/>
</dbReference>
<gene>
    <name evidence="5" type="ORF">ACFOX0_16510</name>
</gene>
<dbReference type="NCBIfam" id="NF041144">
    <property type="entry name" value="expansin_EXLX1"/>
    <property type="match status" value="1"/>
</dbReference>
<reference evidence="6" key="1">
    <citation type="journal article" date="2019" name="Int. J. Syst. Evol. Microbiol.">
        <title>The Global Catalogue of Microorganisms (GCM) 10K type strain sequencing project: providing services to taxonomists for standard genome sequencing and annotation.</title>
        <authorList>
            <consortium name="The Broad Institute Genomics Platform"/>
            <consortium name="The Broad Institute Genome Sequencing Center for Infectious Disease"/>
            <person name="Wu L."/>
            <person name="Ma J."/>
        </authorList>
    </citation>
    <scope>NUCLEOTIDE SEQUENCE [LARGE SCALE GENOMIC DNA]</scope>
    <source>
        <strain evidence="6">2902at01</strain>
    </source>
</reference>
<evidence type="ECO:0000313" key="5">
    <source>
        <dbReference type="EMBL" id="MFC4107521.1"/>
    </source>
</evidence>
<dbReference type="InterPro" id="IPR049818">
    <property type="entry name" value="Expansin_EXLX1-like"/>
</dbReference>
<evidence type="ECO:0000259" key="4">
    <source>
        <dbReference type="PROSITE" id="PS50842"/>
    </source>
</evidence>
<comment type="caution">
    <text evidence="5">The sequence shown here is derived from an EMBL/GenBank/DDBJ whole genome shotgun (WGS) entry which is preliminary data.</text>
</comment>
<dbReference type="SUPFAM" id="SSF50685">
    <property type="entry name" value="Barwin-like endoglucanases"/>
    <property type="match status" value="1"/>
</dbReference>
<dbReference type="Gene3D" id="2.40.40.10">
    <property type="entry name" value="RlpA-like domain"/>
    <property type="match status" value="1"/>
</dbReference>
<keyword evidence="1" id="KW-0732">Signal</keyword>
<evidence type="ECO:0000256" key="2">
    <source>
        <dbReference type="SAM" id="MobiDB-lite"/>
    </source>
</evidence>
<organism evidence="5 6">
    <name type="scientific">Micromonospora zhanjiangensis</name>
    <dbReference type="NCBI Taxonomy" id="1522057"/>
    <lineage>
        <taxon>Bacteria</taxon>
        <taxon>Bacillati</taxon>
        <taxon>Actinomycetota</taxon>
        <taxon>Actinomycetes</taxon>
        <taxon>Micromonosporales</taxon>
        <taxon>Micromonosporaceae</taxon>
        <taxon>Micromonospora</taxon>
    </lineage>
</organism>
<dbReference type="CDD" id="cd22272">
    <property type="entry name" value="DPBB_EXLX1-like"/>
    <property type="match status" value="1"/>
</dbReference>
<dbReference type="InterPro" id="IPR036749">
    <property type="entry name" value="Expansin_CBD_sf"/>
</dbReference>
<dbReference type="PANTHER" id="PTHR31836">
    <property type="match status" value="1"/>
</dbReference>
<dbReference type="RefSeq" id="WP_377546530.1">
    <property type="nucleotide sequence ID" value="NZ_JBHSBN010000010.1"/>
</dbReference>
<proteinExistence type="predicted"/>
<dbReference type="InterPro" id="IPR007112">
    <property type="entry name" value="Expansin/allergen_DPBB_dom"/>
</dbReference>
<feature type="region of interest" description="Disordered" evidence="2">
    <location>
        <begin position="1"/>
        <end position="34"/>
    </location>
</feature>
<accession>A0ABV8KNB4</accession>
<keyword evidence="3" id="KW-0472">Membrane</keyword>
<feature type="compositionally biased region" description="Low complexity" evidence="2">
    <location>
        <begin position="289"/>
        <end position="319"/>
    </location>
</feature>
<feature type="domain" description="Expansin-like EG45" evidence="4">
    <location>
        <begin position="98"/>
        <end position="180"/>
    </location>
</feature>
<dbReference type="EMBL" id="JBHSBN010000010">
    <property type="protein sequence ID" value="MFC4107521.1"/>
    <property type="molecule type" value="Genomic_DNA"/>
</dbReference>
<dbReference type="Pfam" id="PF03330">
    <property type="entry name" value="DPBB_1"/>
    <property type="match status" value="1"/>
</dbReference>
<evidence type="ECO:0000256" key="3">
    <source>
        <dbReference type="SAM" id="Phobius"/>
    </source>
</evidence>
<feature type="transmembrane region" description="Helical" evidence="3">
    <location>
        <begin position="40"/>
        <end position="64"/>
    </location>
</feature>
<protein>
    <submittedName>
        <fullName evidence="5">Expansin EXLX1 family cellulose-binding protein</fullName>
    </submittedName>
</protein>
<dbReference type="Proteomes" id="UP001595868">
    <property type="component" value="Unassembled WGS sequence"/>
</dbReference>